<comment type="caution">
    <text evidence="1">The sequence shown here is derived from an EMBL/GenBank/DDBJ whole genome shotgun (WGS) entry which is preliminary data.</text>
</comment>
<dbReference type="EMBL" id="JASNGB010000053">
    <property type="protein sequence ID" value="MDL2344044.1"/>
    <property type="molecule type" value="Genomic_DNA"/>
</dbReference>
<accession>A0ABT7JK62</accession>
<organism evidence="1 2">
    <name type="scientific">Deinococcus rhizophilus</name>
    <dbReference type="NCBI Taxonomy" id="3049544"/>
    <lineage>
        <taxon>Bacteria</taxon>
        <taxon>Thermotogati</taxon>
        <taxon>Deinococcota</taxon>
        <taxon>Deinococci</taxon>
        <taxon>Deinococcales</taxon>
        <taxon>Deinococcaceae</taxon>
        <taxon>Deinococcus</taxon>
    </lineage>
</organism>
<reference evidence="1 2" key="1">
    <citation type="submission" date="2023-05" db="EMBL/GenBank/DDBJ databases">
        <authorList>
            <person name="Gao F."/>
        </authorList>
    </citation>
    <scope>NUCLEOTIDE SEQUENCE [LARGE SCALE GENOMIC DNA]</scope>
    <source>
        <strain evidence="1 2">MIMF12</strain>
    </source>
</reference>
<proteinExistence type="predicted"/>
<protein>
    <submittedName>
        <fullName evidence="1">Uncharacterized protein</fullName>
    </submittedName>
</protein>
<evidence type="ECO:0000313" key="1">
    <source>
        <dbReference type="EMBL" id="MDL2344044.1"/>
    </source>
</evidence>
<keyword evidence="2" id="KW-1185">Reference proteome</keyword>
<sequence>MPDREFLRRRNALWARLRPLSPGSPEFGAALADLAAHVGWTRGQVLAGLGLTEADLGEGQQVRPEPPP</sequence>
<name>A0ABT7JK62_9DEIO</name>
<evidence type="ECO:0000313" key="2">
    <source>
        <dbReference type="Proteomes" id="UP001302059"/>
    </source>
</evidence>
<dbReference type="Proteomes" id="UP001302059">
    <property type="component" value="Unassembled WGS sequence"/>
</dbReference>
<gene>
    <name evidence="1" type="ORF">QOL99_07750</name>
</gene>
<dbReference type="RefSeq" id="WP_285522773.1">
    <property type="nucleotide sequence ID" value="NZ_JASNGB010000053.1"/>
</dbReference>